<dbReference type="InterPro" id="IPR001382">
    <property type="entry name" value="Glyco_hydro_47"/>
</dbReference>
<dbReference type="PRINTS" id="PR00747">
    <property type="entry name" value="GLYHDRLASE47"/>
</dbReference>
<dbReference type="EC" id="3.2.1.-" evidence="7"/>
<dbReference type="GO" id="GO:0005509">
    <property type="term" value="F:calcium ion binding"/>
    <property type="evidence" value="ECO:0007669"/>
    <property type="project" value="InterPro"/>
</dbReference>
<evidence type="ECO:0000256" key="2">
    <source>
        <dbReference type="ARBA" id="ARBA00007658"/>
    </source>
</evidence>
<feature type="binding site" evidence="6">
    <location>
        <position position="813"/>
    </location>
    <ligand>
        <name>Ca(2+)</name>
        <dbReference type="ChEBI" id="CHEBI:29108"/>
    </ligand>
</feature>
<evidence type="ECO:0000313" key="9">
    <source>
        <dbReference type="EMBL" id="KAK2548856.1"/>
    </source>
</evidence>
<name>A0AAD9PTY4_ACRCE</name>
<proteinExistence type="inferred from homology"/>
<dbReference type="EMBL" id="JARQWQ010000137">
    <property type="protein sequence ID" value="KAK2548856.1"/>
    <property type="molecule type" value="Genomic_DNA"/>
</dbReference>
<sequence>MEVEVISEEGYVHSSKGLKLFSKCWKLKEGTPRALIFVSHGVGEHCSKYEEFAHILAKQGLLVISHDHVGHGRSEGEPVQISSFSIYVADVLKRIDELAESNAGLPVFLLGHSMGGTISILCAMERPHFFAGLVLCAPAILANPKTATRFMIFLGRVVSYVAPSFQVVGSEDYSALTRDPEQLAILSKDPMSWKGGLKARWAMEIYDAMENIKENIPKIEWPFIVLHGDADRLAMVEGSKLLEKAASTDKTIKIYPGFYHKLLNEPKEDRELVMNDIITWIKERLPSADTSGRGWRGLGSDVTVWEAYSQTQRYCRSNSDGKYRYFSETERLKLREKAKQMFYFGYENYMTFAFPKDELDPIHCTGRGPDYENPSNININDVLGDYSLGLLESLGTLAELVIAIIVIKNTNCLSVWSVVLLTTVLHIKPEFWGYFMIMGNSSEFKRAVQLVIDSVTFQKNNTVQVFEATIRVLGSLLSAHLIIKDPLQPFGDMMPSDYDDELLLLAHDVANRLLGAFELSKTKIPYARINLWNGLPSTFYKETCTSGAGTVLLEFGILSRLLGDPTFENSARKAIASLWKQRSMETGLLGNVINVETGEWTGKMSGLGAGLDSFYEYLLKGYIMFGEPDDLKRFNDIYKSINRYLRKGRLHCNQGNGSTPLYLNVHMDNGQIINSWIDALSASFAGVQVLKGDITEAICTHAVYYAIWKKYEAMPERFNWQTKQSEVHFSPLRPELIESTYLLHQATHHPFYLHVGREILKDIEKHSKVKYVTFKMVSYGKSLVHCLGLGKGVGLFDVENHVNRDASNYIFSTEGHFFKLDAQFRKKSSARKTRKFVQKAAKTSYTRSSGSRYNESSGCVLFCGNFNNPLPMDIQYWEAVEAAVGV</sequence>
<keyword evidence="4" id="KW-0325">Glycoprotein</keyword>
<dbReference type="Pfam" id="PF12146">
    <property type="entry name" value="Hydrolase_4"/>
    <property type="match status" value="1"/>
</dbReference>
<dbReference type="Proteomes" id="UP001249851">
    <property type="component" value="Unassembled WGS sequence"/>
</dbReference>
<dbReference type="GO" id="GO:0044322">
    <property type="term" value="C:endoplasmic reticulum quality control compartment"/>
    <property type="evidence" value="ECO:0007669"/>
    <property type="project" value="GOC"/>
</dbReference>
<evidence type="ECO:0000256" key="1">
    <source>
        <dbReference type="ARBA" id="ARBA00004240"/>
    </source>
</evidence>
<comment type="similarity">
    <text evidence="2 7">Belongs to the glycosyl hydrolase 47 family.</text>
</comment>
<dbReference type="Pfam" id="PF01532">
    <property type="entry name" value="Glyco_hydro_47"/>
    <property type="match status" value="1"/>
</dbReference>
<comment type="cofactor">
    <cofactor evidence="6">
        <name>Ca(2+)</name>
        <dbReference type="ChEBI" id="CHEBI:29108"/>
    </cofactor>
</comment>
<keyword evidence="6" id="KW-0479">Metal-binding</keyword>
<evidence type="ECO:0000256" key="6">
    <source>
        <dbReference type="PIRSR" id="PIRSR601382-2"/>
    </source>
</evidence>
<dbReference type="InterPro" id="IPR044674">
    <property type="entry name" value="EDEM1/2/3"/>
</dbReference>
<keyword evidence="10" id="KW-1185">Reference proteome</keyword>
<evidence type="ECO:0000256" key="5">
    <source>
        <dbReference type="PIRSR" id="PIRSR601382-1"/>
    </source>
</evidence>
<feature type="domain" description="Serine aminopeptidase S33" evidence="8">
    <location>
        <begin position="31"/>
        <end position="266"/>
    </location>
</feature>
<comment type="caution">
    <text evidence="9">The sequence shown here is derived from an EMBL/GenBank/DDBJ whole genome shotgun (WGS) entry which is preliminary data.</text>
</comment>
<dbReference type="InterPro" id="IPR036026">
    <property type="entry name" value="Seven-hairpin_glycosidases"/>
</dbReference>
<dbReference type="FunFam" id="3.40.50.1820:FF:000117">
    <property type="entry name" value="Monoglyceride lipase, putative"/>
    <property type="match status" value="1"/>
</dbReference>
<dbReference type="Gene3D" id="3.40.50.1820">
    <property type="entry name" value="alpha/beta hydrolase"/>
    <property type="match status" value="1"/>
</dbReference>
<protein>
    <recommendedName>
        <fullName evidence="7">alpha-1,2-Mannosidase</fullName>
        <ecNumber evidence="7">3.2.1.-</ecNumber>
    </recommendedName>
</protein>
<dbReference type="AlphaFoldDB" id="A0AAD9PTY4"/>
<dbReference type="GO" id="GO:0016020">
    <property type="term" value="C:membrane"/>
    <property type="evidence" value="ECO:0007669"/>
    <property type="project" value="InterPro"/>
</dbReference>
<dbReference type="Gene3D" id="1.50.10.10">
    <property type="match status" value="2"/>
</dbReference>
<dbReference type="GO" id="GO:0005975">
    <property type="term" value="P:carbohydrate metabolic process"/>
    <property type="evidence" value="ECO:0007669"/>
    <property type="project" value="InterPro"/>
</dbReference>
<accession>A0AAD9PTY4</accession>
<organism evidence="9 10">
    <name type="scientific">Acropora cervicornis</name>
    <name type="common">Staghorn coral</name>
    <dbReference type="NCBI Taxonomy" id="6130"/>
    <lineage>
        <taxon>Eukaryota</taxon>
        <taxon>Metazoa</taxon>
        <taxon>Cnidaria</taxon>
        <taxon>Anthozoa</taxon>
        <taxon>Hexacorallia</taxon>
        <taxon>Scleractinia</taxon>
        <taxon>Astrocoeniina</taxon>
        <taxon>Acroporidae</taxon>
        <taxon>Acropora</taxon>
    </lineage>
</organism>
<dbReference type="InterPro" id="IPR029058">
    <property type="entry name" value="AB_hydrolase_fold"/>
</dbReference>
<feature type="active site" description="Proton donor" evidence="5">
    <location>
        <position position="716"/>
    </location>
</feature>
<evidence type="ECO:0000313" key="10">
    <source>
        <dbReference type="Proteomes" id="UP001249851"/>
    </source>
</evidence>
<comment type="subcellular location">
    <subcellularLocation>
        <location evidence="1">Endoplasmic reticulum</location>
    </subcellularLocation>
</comment>
<keyword evidence="7" id="KW-0378">Hydrolase</keyword>
<dbReference type="SUPFAM" id="SSF53474">
    <property type="entry name" value="alpha/beta-Hydrolases"/>
    <property type="match status" value="1"/>
</dbReference>
<evidence type="ECO:0000259" key="8">
    <source>
        <dbReference type="Pfam" id="PF12146"/>
    </source>
</evidence>
<dbReference type="InterPro" id="IPR000073">
    <property type="entry name" value="AB_hydrolase_1"/>
</dbReference>
<dbReference type="PANTHER" id="PTHR45679">
    <property type="entry name" value="ER DEGRADATION-ENHANCING ALPHA-MANNOSIDASE-LIKE PROTEIN 2"/>
    <property type="match status" value="1"/>
</dbReference>
<keyword evidence="3" id="KW-0256">Endoplasmic reticulum</keyword>
<dbReference type="SUPFAM" id="SSF48225">
    <property type="entry name" value="Seven-hairpin glycosidases"/>
    <property type="match status" value="2"/>
</dbReference>
<feature type="active site" evidence="5">
    <location>
        <position position="612"/>
    </location>
</feature>
<evidence type="ECO:0000256" key="7">
    <source>
        <dbReference type="RuleBase" id="RU361193"/>
    </source>
</evidence>
<reference evidence="9" key="2">
    <citation type="journal article" date="2023" name="Science">
        <title>Genomic signatures of disease resistance in endangered staghorn corals.</title>
        <authorList>
            <person name="Vollmer S.V."/>
            <person name="Selwyn J.D."/>
            <person name="Despard B.A."/>
            <person name="Roesel C.L."/>
        </authorList>
    </citation>
    <scope>NUCLEOTIDE SEQUENCE</scope>
    <source>
        <strain evidence="9">K2</strain>
    </source>
</reference>
<dbReference type="InterPro" id="IPR022742">
    <property type="entry name" value="Hydrolase_4"/>
</dbReference>
<evidence type="ECO:0000256" key="4">
    <source>
        <dbReference type="ARBA" id="ARBA00023180"/>
    </source>
</evidence>
<dbReference type="InterPro" id="IPR012341">
    <property type="entry name" value="6hp_glycosidase-like_sf"/>
</dbReference>
<dbReference type="GO" id="GO:1904380">
    <property type="term" value="P:endoplasmic reticulum mannose trimming"/>
    <property type="evidence" value="ECO:0007669"/>
    <property type="project" value="InterPro"/>
</dbReference>
<feature type="active site" description="Proton donor" evidence="5">
    <location>
        <position position="467"/>
    </location>
</feature>
<dbReference type="PANTHER" id="PTHR45679:SF5">
    <property type="entry name" value="ER DEGRADATION-ENHANCING ALPHA-MANNOSIDASE-LIKE PROTEIN 1"/>
    <property type="match status" value="1"/>
</dbReference>
<dbReference type="GO" id="GO:0004571">
    <property type="term" value="F:mannosyl-oligosaccharide 1,2-alpha-mannosidase activity"/>
    <property type="evidence" value="ECO:0007669"/>
    <property type="project" value="InterPro"/>
</dbReference>
<reference evidence="9" key="1">
    <citation type="journal article" date="2023" name="G3 (Bethesda)">
        <title>Whole genome assembly and annotation of the endangered Caribbean coral Acropora cervicornis.</title>
        <authorList>
            <person name="Selwyn J.D."/>
            <person name="Vollmer S.V."/>
        </authorList>
    </citation>
    <scope>NUCLEOTIDE SEQUENCE</scope>
    <source>
        <strain evidence="9">K2</strain>
    </source>
</reference>
<feature type="active site" evidence="5">
    <location>
        <position position="735"/>
    </location>
</feature>
<keyword evidence="7" id="KW-0326">Glycosidase</keyword>
<dbReference type="PRINTS" id="PR00111">
    <property type="entry name" value="ABHYDROLASE"/>
</dbReference>
<evidence type="ECO:0000256" key="3">
    <source>
        <dbReference type="ARBA" id="ARBA00022824"/>
    </source>
</evidence>
<gene>
    <name evidence="9" type="ORF">P5673_030900</name>
</gene>
<keyword evidence="6" id="KW-0106">Calcium</keyword>